<dbReference type="InterPro" id="IPR029058">
    <property type="entry name" value="AB_hydrolase_fold"/>
</dbReference>
<dbReference type="RefSeq" id="WP_100898506.1">
    <property type="nucleotide sequence ID" value="NZ_CAWNNC010000001.1"/>
</dbReference>
<dbReference type="GO" id="GO:0016787">
    <property type="term" value="F:hydrolase activity"/>
    <property type="evidence" value="ECO:0007669"/>
    <property type="project" value="UniProtKB-KW"/>
</dbReference>
<dbReference type="Gene3D" id="3.40.50.1820">
    <property type="entry name" value="alpha/beta hydrolase"/>
    <property type="match status" value="1"/>
</dbReference>
<protein>
    <submittedName>
        <fullName evidence="2">Triacylglycerol esterase/lipase EstA, alpha/beta hydrolase fold</fullName>
    </submittedName>
</protein>
<proteinExistence type="predicted"/>
<dbReference type="KEGG" id="nfl:COO91_02532"/>
<gene>
    <name evidence="2" type="ORF">COO91_02532</name>
</gene>
<keyword evidence="2" id="KW-0378">Hydrolase</keyword>
<dbReference type="InterPro" id="IPR007751">
    <property type="entry name" value="DUF676_lipase-like"/>
</dbReference>
<keyword evidence="3" id="KW-1185">Reference proteome</keyword>
<accession>A0A2K8SMF3</accession>
<name>A0A2K8SMF3_9NOSO</name>
<dbReference type="EMBL" id="CP024785">
    <property type="protein sequence ID" value="AUB36611.1"/>
    <property type="molecule type" value="Genomic_DNA"/>
</dbReference>
<evidence type="ECO:0000313" key="3">
    <source>
        <dbReference type="Proteomes" id="UP000232003"/>
    </source>
</evidence>
<dbReference type="OrthoDB" id="452945at2"/>
<dbReference type="SUPFAM" id="SSF53474">
    <property type="entry name" value="alpha/beta-Hydrolases"/>
    <property type="match status" value="1"/>
</dbReference>
<evidence type="ECO:0000313" key="2">
    <source>
        <dbReference type="EMBL" id="AUB36611.1"/>
    </source>
</evidence>
<dbReference type="Proteomes" id="UP000232003">
    <property type="component" value="Chromosome"/>
</dbReference>
<dbReference type="Pfam" id="PF05057">
    <property type="entry name" value="DUF676"/>
    <property type="match status" value="1"/>
</dbReference>
<organism evidence="2 3">
    <name type="scientific">Nostoc flagelliforme CCNUN1</name>
    <dbReference type="NCBI Taxonomy" id="2038116"/>
    <lineage>
        <taxon>Bacteria</taxon>
        <taxon>Bacillati</taxon>
        <taxon>Cyanobacteriota</taxon>
        <taxon>Cyanophyceae</taxon>
        <taxon>Nostocales</taxon>
        <taxon>Nostocaceae</taxon>
        <taxon>Nostoc</taxon>
    </lineage>
</organism>
<dbReference type="AlphaFoldDB" id="A0A2K8SMF3"/>
<evidence type="ECO:0000259" key="1">
    <source>
        <dbReference type="Pfam" id="PF05057"/>
    </source>
</evidence>
<sequence length="491" mass="55986">MQYLPIIFVRGYAGTQKDVEQTVNDPFYGFNSGSTHIRVDENENPQKFFFESPLLRLMTDHGYQPIVDNQNISNQIKRLSGQLNKTIWIYRFYDATTPSFGSSSVVRKEMEEIAKDLRKLIQNVKDTTGADKVYLVAHSMGGLVCRSLIQKIYPEQGEQAANHIDKFFTYATPHGGIYFEVGSGLLENLRDRFQLNNSDDFGPQRMYQYLTPGVQPKDELPDKFQLEKLQSLENAFSPNRVFSLIGTNAHDYEEAFGFSRTTVGVKSDGLVQIDKAYITGSHRAYVHRSHGGRYGILNSEEGYQNLQRFLFGDIQVKLSLSNVELKDLDNNKFYQLETRVALRGLPIPIYEQAIAHYCPITQELTRTDKPVPLFTAFLIPKNSVSDDNVCRYALRLALHSFTKQETNWLRDSHLDQVPLWSDYLITDVAATDGTYDAQYSWNSDEKEPVTQLNPTSESNSGVYVAYVSLPERGQKILGTKAAVRLEISRWQ</sequence>
<feature type="domain" description="DUF676" evidence="1">
    <location>
        <begin position="111"/>
        <end position="180"/>
    </location>
</feature>
<reference evidence="2 3" key="1">
    <citation type="submission" date="2017-11" db="EMBL/GenBank/DDBJ databases">
        <title>Complete genome of a free-living desiccation-tolerant cyanobacterium and its photosynthetic adaptation to extreme terrestrial habitat.</title>
        <authorList>
            <person name="Shang J."/>
        </authorList>
    </citation>
    <scope>NUCLEOTIDE SEQUENCE [LARGE SCALE GENOMIC DNA]</scope>
    <source>
        <strain evidence="2 3">CCNUN1</strain>
    </source>
</reference>